<dbReference type="AlphaFoldDB" id="A0A9N7YEK1"/>
<gene>
    <name evidence="2" type="ORF">PLEPLA_LOCUS16584</name>
</gene>
<dbReference type="InterPro" id="IPR035914">
    <property type="entry name" value="Sperma_CUB_dom_sf"/>
</dbReference>
<dbReference type="EMBL" id="CADEAL010001071">
    <property type="protein sequence ID" value="CAB1428610.1"/>
    <property type="molecule type" value="Genomic_DNA"/>
</dbReference>
<accession>A0A9N7YEK1</accession>
<organism evidence="2 3">
    <name type="scientific">Pleuronectes platessa</name>
    <name type="common">European plaice</name>
    <dbReference type="NCBI Taxonomy" id="8262"/>
    <lineage>
        <taxon>Eukaryota</taxon>
        <taxon>Metazoa</taxon>
        <taxon>Chordata</taxon>
        <taxon>Craniata</taxon>
        <taxon>Vertebrata</taxon>
        <taxon>Euteleostomi</taxon>
        <taxon>Actinopterygii</taxon>
        <taxon>Neopterygii</taxon>
        <taxon>Teleostei</taxon>
        <taxon>Neoteleostei</taxon>
        <taxon>Acanthomorphata</taxon>
        <taxon>Carangaria</taxon>
        <taxon>Pleuronectiformes</taxon>
        <taxon>Pleuronectoidei</taxon>
        <taxon>Pleuronectidae</taxon>
        <taxon>Pleuronectes</taxon>
    </lineage>
</organism>
<dbReference type="Proteomes" id="UP001153269">
    <property type="component" value="Unassembled WGS sequence"/>
</dbReference>
<name>A0A9N7YEK1_PLEPL</name>
<evidence type="ECO:0008006" key="4">
    <source>
        <dbReference type="Google" id="ProtNLM"/>
    </source>
</evidence>
<evidence type="ECO:0000313" key="2">
    <source>
        <dbReference type="EMBL" id="CAB1428610.1"/>
    </source>
</evidence>
<feature type="region of interest" description="Disordered" evidence="1">
    <location>
        <begin position="43"/>
        <end position="109"/>
    </location>
</feature>
<comment type="caution">
    <text evidence="2">The sequence shown here is derived from an EMBL/GenBank/DDBJ whole genome shotgun (WGS) entry which is preliminary data.</text>
</comment>
<dbReference type="SUPFAM" id="SSF49854">
    <property type="entry name" value="Spermadhesin, CUB domain"/>
    <property type="match status" value="1"/>
</dbReference>
<feature type="compositionally biased region" description="Basic and acidic residues" evidence="1">
    <location>
        <begin position="91"/>
        <end position="109"/>
    </location>
</feature>
<reference evidence="2" key="1">
    <citation type="submission" date="2020-03" db="EMBL/GenBank/DDBJ databases">
        <authorList>
            <person name="Weist P."/>
        </authorList>
    </citation>
    <scope>NUCLEOTIDE SEQUENCE</scope>
</reference>
<proteinExistence type="predicted"/>
<evidence type="ECO:0000256" key="1">
    <source>
        <dbReference type="SAM" id="MobiDB-lite"/>
    </source>
</evidence>
<protein>
    <recommendedName>
        <fullName evidence="4">CUB domain-containing protein</fullName>
    </recommendedName>
</protein>
<sequence length="124" mass="13984">MTGYVINSTSNHLWLEFNSNASGTSQGFRLSYTSESLDLSSSLSIFGPNPTPRSPQEPRGETATFPPVLPHQAPDRFSLDHNLPAGSYSVSEHRDTERKDQDGLSERRTYRDCRLWRENGLNKL</sequence>
<keyword evidence="3" id="KW-1185">Reference proteome</keyword>
<dbReference type="Gene3D" id="2.60.120.290">
    <property type="entry name" value="Spermadhesin, CUB domain"/>
    <property type="match status" value="1"/>
</dbReference>
<evidence type="ECO:0000313" key="3">
    <source>
        <dbReference type="Proteomes" id="UP001153269"/>
    </source>
</evidence>